<evidence type="ECO:0000256" key="2">
    <source>
        <dbReference type="ARBA" id="ARBA00022692"/>
    </source>
</evidence>
<dbReference type="RefSeq" id="WP_251519467.1">
    <property type="nucleotide sequence ID" value="NZ_CP128355.1"/>
</dbReference>
<proteinExistence type="predicted"/>
<accession>A0ABZ3EBB8</accession>
<organism evidence="7 8">
    <name type="scientific">Staphylococcus hsinchuensis</name>
    <dbReference type="NCBI Taxonomy" id="3051183"/>
    <lineage>
        <taxon>Bacteria</taxon>
        <taxon>Bacillati</taxon>
        <taxon>Bacillota</taxon>
        <taxon>Bacilli</taxon>
        <taxon>Bacillales</taxon>
        <taxon>Staphylococcaceae</taxon>
        <taxon>Staphylococcus</taxon>
    </lineage>
</organism>
<protein>
    <submittedName>
        <fullName evidence="7">TM2 domain-containing protein</fullName>
    </submittedName>
</protein>
<dbReference type="Proteomes" id="UP001436297">
    <property type="component" value="Chromosome"/>
</dbReference>
<evidence type="ECO:0000256" key="3">
    <source>
        <dbReference type="ARBA" id="ARBA00022989"/>
    </source>
</evidence>
<sequence>MKVSKVIYVVLAFTLGWMGIHKFYSNQLKQGMLHLIFFWTGIPLVVSIISGFLTLFLHKADDEGYIILEK</sequence>
<keyword evidence="8" id="KW-1185">Reference proteome</keyword>
<dbReference type="InterPro" id="IPR007829">
    <property type="entry name" value="TM2"/>
</dbReference>
<feature type="domain" description="TM2" evidence="6">
    <location>
        <begin position="1"/>
        <end position="52"/>
    </location>
</feature>
<dbReference type="Pfam" id="PF05154">
    <property type="entry name" value="TM2"/>
    <property type="match status" value="1"/>
</dbReference>
<evidence type="ECO:0000313" key="7">
    <source>
        <dbReference type="EMBL" id="XAF69731.1"/>
    </source>
</evidence>
<gene>
    <name evidence="7" type="ORF">QQM35_06555</name>
</gene>
<evidence type="ECO:0000313" key="8">
    <source>
        <dbReference type="Proteomes" id="UP001436297"/>
    </source>
</evidence>
<evidence type="ECO:0000256" key="4">
    <source>
        <dbReference type="ARBA" id="ARBA00023136"/>
    </source>
</evidence>
<evidence type="ECO:0000259" key="6">
    <source>
        <dbReference type="Pfam" id="PF05154"/>
    </source>
</evidence>
<comment type="subcellular location">
    <subcellularLocation>
        <location evidence="1">Membrane</location>
        <topology evidence="1">Multi-pass membrane protein</topology>
    </subcellularLocation>
</comment>
<dbReference type="EMBL" id="CP128355">
    <property type="protein sequence ID" value="XAF69731.1"/>
    <property type="molecule type" value="Genomic_DNA"/>
</dbReference>
<name>A0ABZ3EBB8_9STAP</name>
<feature type="transmembrane region" description="Helical" evidence="5">
    <location>
        <begin position="36"/>
        <end position="57"/>
    </location>
</feature>
<keyword evidence="2 5" id="KW-0812">Transmembrane</keyword>
<evidence type="ECO:0000256" key="5">
    <source>
        <dbReference type="SAM" id="Phobius"/>
    </source>
</evidence>
<keyword evidence="4 5" id="KW-0472">Membrane</keyword>
<evidence type="ECO:0000256" key="1">
    <source>
        <dbReference type="ARBA" id="ARBA00004141"/>
    </source>
</evidence>
<keyword evidence="3 5" id="KW-1133">Transmembrane helix</keyword>
<reference evidence="7 8" key="1">
    <citation type="journal article" date="2024" name="Pathogens">
        <title>Staphylococcus hsinchuensis sp. nov., Isolated from Soymilk.</title>
        <authorList>
            <person name="Wang Y.T."/>
            <person name="Lin Y.C."/>
            <person name="Hsieh Y.H."/>
            <person name="Lin Y.T."/>
            <person name="Hamada M."/>
            <person name="Chen C.C."/>
            <person name="Liou J.S."/>
            <person name="Lee A.Y."/>
            <person name="Zhang W.L."/>
            <person name="Chen Y.T."/>
            <person name="Huang C.H."/>
        </authorList>
    </citation>
    <scope>NUCLEOTIDE SEQUENCE [LARGE SCALE GENOMIC DNA]</scope>
    <source>
        <strain evidence="7 8">H164</strain>
    </source>
</reference>
<feature type="transmembrane region" description="Helical" evidence="5">
    <location>
        <begin position="6"/>
        <end position="24"/>
    </location>
</feature>